<comment type="similarity">
    <text evidence="11">Belongs to the ferrochelatase family.</text>
</comment>
<evidence type="ECO:0000256" key="3">
    <source>
        <dbReference type="ARBA" id="ARBA00022723"/>
    </source>
</evidence>
<dbReference type="InterPro" id="IPR033659">
    <property type="entry name" value="Ferrochelatase_N"/>
</dbReference>
<organism evidence="12 13">
    <name type="scientific">Trueperella pecoris</name>
    <dbReference type="NCBI Taxonomy" id="2733571"/>
    <lineage>
        <taxon>Bacteria</taxon>
        <taxon>Bacillati</taxon>
        <taxon>Actinomycetota</taxon>
        <taxon>Actinomycetes</taxon>
        <taxon>Actinomycetales</taxon>
        <taxon>Actinomycetaceae</taxon>
        <taxon>Trueperella</taxon>
    </lineage>
</organism>
<dbReference type="HAMAP" id="MF_00323">
    <property type="entry name" value="Ferrochelatase"/>
    <property type="match status" value="1"/>
</dbReference>
<proteinExistence type="inferred from homology"/>
<dbReference type="GO" id="GO:0006783">
    <property type="term" value="P:heme biosynthetic process"/>
    <property type="evidence" value="ECO:0007669"/>
    <property type="project" value="UniProtKB-UniRule"/>
</dbReference>
<keyword evidence="7 11" id="KW-0627">Porphyrin biosynthesis</keyword>
<evidence type="ECO:0000256" key="11">
    <source>
        <dbReference type="HAMAP-Rule" id="MF_00323"/>
    </source>
</evidence>
<evidence type="ECO:0000256" key="2">
    <source>
        <dbReference type="ARBA" id="ARBA00022617"/>
    </source>
</evidence>
<feature type="binding site" evidence="11">
    <location>
        <position position="120"/>
    </location>
    <ligand>
        <name>Fe-coproporphyrin III</name>
        <dbReference type="ChEBI" id="CHEBI:68438"/>
    </ligand>
</feature>
<name>A0A7M1R0Z3_9ACTO</name>
<dbReference type="GO" id="GO:0004325">
    <property type="term" value="F:ferrochelatase activity"/>
    <property type="evidence" value="ECO:0007669"/>
    <property type="project" value="UniProtKB-UniRule"/>
</dbReference>
<gene>
    <name evidence="11" type="primary">cpfC</name>
    <name evidence="12" type="ORF">INS90_00185</name>
</gene>
<dbReference type="GO" id="GO:0005737">
    <property type="term" value="C:cytoplasm"/>
    <property type="evidence" value="ECO:0007669"/>
    <property type="project" value="UniProtKB-SubCell"/>
</dbReference>
<evidence type="ECO:0000256" key="4">
    <source>
        <dbReference type="ARBA" id="ARBA00023004"/>
    </source>
</evidence>
<comment type="pathway">
    <text evidence="1 11">Porphyrin-containing compound metabolism; protoheme biosynthesis.</text>
</comment>
<dbReference type="NCBIfam" id="NF042928">
    <property type="entry name" value="HemQ_actino"/>
    <property type="match status" value="1"/>
</dbReference>
<feature type="binding site" evidence="11">
    <location>
        <position position="51"/>
    </location>
    <ligand>
        <name>Fe-coproporphyrin III</name>
        <dbReference type="ChEBI" id="CHEBI:68438"/>
    </ligand>
</feature>
<reference evidence="12 13" key="1">
    <citation type="submission" date="2020-10" db="EMBL/GenBank/DDBJ databases">
        <title>Trueperella pecoris sp. nov. isolated from bovine and porcine specimens.</title>
        <authorList>
            <person name="Schoenecker L."/>
            <person name="Schnydrig P."/>
            <person name="Brodard I."/>
            <person name="Thomann A."/>
            <person name="Hemphill A."/>
            <person name="Rodriguez-Campos S."/>
            <person name="Perreten V."/>
            <person name="Jores J."/>
            <person name="Kittl S."/>
        </authorList>
    </citation>
    <scope>NUCLEOTIDE SEQUENCE [LARGE SCALE GENOMIC DNA]</scope>
    <source>
        <strain evidence="12 13">19OD0592</strain>
    </source>
</reference>
<comment type="catalytic activity">
    <reaction evidence="8">
        <text>Fe-coproporphyrin III + 2 H(+) = coproporphyrin III + Fe(2+)</text>
        <dbReference type="Rhea" id="RHEA:49572"/>
        <dbReference type="ChEBI" id="CHEBI:15378"/>
        <dbReference type="ChEBI" id="CHEBI:29033"/>
        <dbReference type="ChEBI" id="CHEBI:68438"/>
        <dbReference type="ChEBI" id="CHEBI:131725"/>
        <dbReference type="EC" id="4.99.1.9"/>
    </reaction>
    <physiologicalReaction direction="right-to-left" evidence="8">
        <dbReference type="Rhea" id="RHEA:49574"/>
    </physiologicalReaction>
</comment>
<keyword evidence="3 11" id="KW-0479">Metal-binding</keyword>
<dbReference type="CDD" id="cd00419">
    <property type="entry name" value="Ferrochelatase_C"/>
    <property type="match status" value="1"/>
</dbReference>
<dbReference type="PANTHER" id="PTHR11108">
    <property type="entry name" value="FERROCHELATASE"/>
    <property type="match status" value="1"/>
</dbReference>
<dbReference type="GO" id="GO:0016491">
    <property type="term" value="F:oxidoreductase activity"/>
    <property type="evidence" value="ECO:0007669"/>
    <property type="project" value="InterPro"/>
</dbReference>
<comment type="function">
    <text evidence="11">Involved in coproporphyrin-dependent heme b biosynthesis. Catalyzes the insertion of ferrous iron into coproporphyrin III to form Fe-coproporphyrin III.</text>
</comment>
<sequence length="587" mass="64699">MTDAYMLLSYGGPDKPEDVLPFLRNAVAGRAVPEERLAQVGEHYFLFGGRSPINELNARLAERLRSELASRGDARPLVVGNRNWHPFGDAALSALYRAGARTVRVLTTSAYGSYSSCRQYSEDLERWLTALGYADLRVEKVRPYWDTEGFAAAYHDAVRAALALAPAGARLVFVTHSIPTAMNDAAGLTYSLTYEEQHRRVAGRIAAELGQEWDLAFCSRSGSPHTPWLEPDINDHLRELAEAGVGHVVVAPIGFISDHMEVIYDLDTQARATAAELGIGFTRASTIDDSPGFVRQLADLLQAPSASCDVGCCAMPARPTAPGWVPPPGFALPTVGNPARPNTFATTTERRIMTHPHTTTIRPIAQRLNEARPFVMWSVFKADVLDAAAIDDAVAAVEAAIAETGVKVRGYYDVSGFRADADLMAWFIADTADAAQAAYRALHRSDLALTPVWSVLSQHKAAEYNPDHLPGMFEHEEAPKYAAVYPFVRSYDWYLLEDWKRSAIMRNHAAAGAQFDDLVTSTLASFSMSDYEWVVALEGDHLTRIVDLMYAFRKTEARLYVRQDVPFFTGARVELGEWARRQVGLGK</sequence>
<evidence type="ECO:0000256" key="9">
    <source>
        <dbReference type="ARBA" id="ARBA00049896"/>
    </source>
</evidence>
<keyword evidence="6 11" id="KW-0456">Lyase</keyword>
<dbReference type="PANTHER" id="PTHR11108:SF1">
    <property type="entry name" value="FERROCHELATASE, MITOCHONDRIAL"/>
    <property type="match status" value="1"/>
</dbReference>
<dbReference type="EMBL" id="CP063212">
    <property type="protein sequence ID" value="QOR47771.1"/>
    <property type="molecule type" value="Genomic_DNA"/>
</dbReference>
<dbReference type="InterPro" id="IPR033644">
    <property type="entry name" value="Ferrochelatase_C"/>
</dbReference>
<dbReference type="SUPFAM" id="SSF54909">
    <property type="entry name" value="Dimeric alpha+beta barrel"/>
    <property type="match status" value="1"/>
</dbReference>
<dbReference type="AlphaFoldDB" id="A0A7M1R0Z3"/>
<dbReference type="InterPro" id="IPR011008">
    <property type="entry name" value="Dimeric_a/b-barrel"/>
</dbReference>
<comment type="catalytic activity">
    <reaction evidence="9">
        <text>Fe-coproporphyrin III + 2 H2O2 + 2 H(+) = heme b + 2 CO2 + 4 H2O</text>
        <dbReference type="Rhea" id="RHEA:56516"/>
        <dbReference type="ChEBI" id="CHEBI:15377"/>
        <dbReference type="ChEBI" id="CHEBI:15378"/>
        <dbReference type="ChEBI" id="CHEBI:16240"/>
        <dbReference type="ChEBI" id="CHEBI:16526"/>
        <dbReference type="ChEBI" id="CHEBI:60344"/>
        <dbReference type="ChEBI" id="CHEBI:68438"/>
        <dbReference type="EC" id="1.3.98.5"/>
    </reaction>
    <physiologicalReaction direction="left-to-right" evidence="9">
        <dbReference type="Rhea" id="RHEA:56517"/>
    </physiologicalReaction>
</comment>
<dbReference type="Pfam" id="PF06778">
    <property type="entry name" value="Chlor_dismutase"/>
    <property type="match status" value="1"/>
</dbReference>
<dbReference type="InterPro" id="IPR001015">
    <property type="entry name" value="Ferrochelatase"/>
</dbReference>
<keyword evidence="2" id="KW-0349">Heme</keyword>
<keyword evidence="11" id="KW-0963">Cytoplasm</keyword>
<evidence type="ECO:0000256" key="10">
    <source>
        <dbReference type="ARBA" id="ARBA00049935"/>
    </source>
</evidence>
<dbReference type="GO" id="GO:0046872">
    <property type="term" value="F:metal ion binding"/>
    <property type="evidence" value="ECO:0007669"/>
    <property type="project" value="UniProtKB-KW"/>
</dbReference>
<dbReference type="SUPFAM" id="SSF53800">
    <property type="entry name" value="Chelatase"/>
    <property type="match status" value="1"/>
</dbReference>
<feature type="binding site" evidence="11">
    <location>
        <position position="261"/>
    </location>
    <ligand>
        <name>Fe(2+)</name>
        <dbReference type="ChEBI" id="CHEBI:29033"/>
    </ligand>
</feature>
<dbReference type="Proteomes" id="UP000594961">
    <property type="component" value="Chromosome"/>
</dbReference>
<dbReference type="GO" id="GO:0020037">
    <property type="term" value="F:heme binding"/>
    <property type="evidence" value="ECO:0007669"/>
    <property type="project" value="InterPro"/>
</dbReference>
<dbReference type="Pfam" id="PF00762">
    <property type="entry name" value="Ferrochelatase"/>
    <property type="match status" value="1"/>
</dbReference>
<accession>A0A7M1R0Z3</accession>
<evidence type="ECO:0000256" key="5">
    <source>
        <dbReference type="ARBA" id="ARBA00023133"/>
    </source>
</evidence>
<feature type="binding site" evidence="11">
    <location>
        <position position="176"/>
    </location>
    <ligand>
        <name>Fe(2+)</name>
        <dbReference type="ChEBI" id="CHEBI:29033"/>
    </ligand>
</feature>
<keyword evidence="5 11" id="KW-0350">Heme biosynthesis</keyword>
<comment type="cofactor">
    <cofactor evidence="10">
        <name>Fe-coproporphyrin III</name>
        <dbReference type="ChEBI" id="CHEBI:68438"/>
    </cofactor>
</comment>
<evidence type="ECO:0000256" key="1">
    <source>
        <dbReference type="ARBA" id="ARBA00004744"/>
    </source>
</evidence>
<evidence type="ECO:0000256" key="8">
    <source>
        <dbReference type="ARBA" id="ARBA00024536"/>
    </source>
</evidence>
<evidence type="ECO:0000256" key="7">
    <source>
        <dbReference type="ARBA" id="ARBA00023244"/>
    </source>
</evidence>
<dbReference type="RefSeq" id="WP_197553251.1">
    <property type="nucleotide sequence ID" value="NZ_CP063212.1"/>
</dbReference>
<evidence type="ECO:0000256" key="6">
    <source>
        <dbReference type="ARBA" id="ARBA00023239"/>
    </source>
</evidence>
<dbReference type="UniPathway" id="UPA00252"/>
<protein>
    <recommendedName>
        <fullName evidence="11">Coproporphyrin III ferrochelatase</fullName>
        <ecNumber evidence="11">4.99.1.9</ecNumber>
    </recommendedName>
</protein>
<comment type="caution">
    <text evidence="11">Lacks conserved residue(s) required for the propagation of feature annotation.</text>
</comment>
<feature type="binding site" description="axial binding residue" evidence="11">
    <location>
        <position position="10"/>
    </location>
    <ligand>
        <name>Fe-coproporphyrin III</name>
        <dbReference type="ChEBI" id="CHEBI:68438"/>
    </ligand>
    <ligandPart>
        <name>Fe</name>
        <dbReference type="ChEBI" id="CHEBI:18248"/>
    </ligandPart>
</feature>
<evidence type="ECO:0000313" key="13">
    <source>
        <dbReference type="Proteomes" id="UP000594961"/>
    </source>
</evidence>
<dbReference type="Gene3D" id="3.30.70.1030">
    <property type="entry name" value="Apc35880, domain 1"/>
    <property type="match status" value="1"/>
</dbReference>
<evidence type="ECO:0000313" key="12">
    <source>
        <dbReference type="EMBL" id="QOR47771.1"/>
    </source>
</evidence>
<dbReference type="InterPro" id="IPR010644">
    <property type="entry name" value="ChdC/CLD"/>
</dbReference>
<comment type="subcellular location">
    <subcellularLocation>
        <location evidence="11">Cytoplasm</location>
    </subcellularLocation>
</comment>
<dbReference type="CDD" id="cd03411">
    <property type="entry name" value="Ferrochelatase_N"/>
    <property type="match status" value="1"/>
</dbReference>
<keyword evidence="4 11" id="KW-0408">Iron</keyword>
<dbReference type="EC" id="4.99.1.9" evidence="11"/>
<dbReference type="Gene3D" id="3.40.50.1400">
    <property type="match status" value="2"/>
</dbReference>